<reference evidence="7 8" key="1">
    <citation type="submission" date="2011-10" db="EMBL/GenBank/DDBJ databases">
        <authorList>
            <person name="Genoscope - CEA"/>
        </authorList>
    </citation>
    <scope>NUCLEOTIDE SEQUENCE [LARGE SCALE GENOMIC DNA]</scope>
    <source>
        <strain evidence="7 8">RCC 1105</strain>
    </source>
</reference>
<keyword evidence="3" id="KW-0274">FAD</keyword>
<dbReference type="Pfam" id="PF00890">
    <property type="entry name" value="FAD_binding_2"/>
    <property type="match status" value="1"/>
</dbReference>
<keyword evidence="2" id="KW-0285">Flavoprotein</keyword>
<sequence length="486" mass="54596">MPAPLQQFLPGKAKPFKTYAGIRPSNRCHYLQVNSLSSGVDKENPLRIIIAGGGLGGLFAAICFLKAGLNVTIIEKTARYRPFGGPIQLASNGIGTVKIVSENLYENINNVARPFWGTESGIRDGLTSEWMFKFEAINELPSDLRLPFSVCIDRSDLQLELLKELAEVSGKENILRMSSTLKSYEINSSGEVIVHLDDETHLVGDILIGADGIWSQTRSILFDESFGSEFASSTASFTGFKLFSGLPLFASIEFLKIGYCAYIGPDNYFVACPDKQGRIQWYAFIKSDAGTDDVDRSKEYLLEVFKDWNPTVRDLISATSSEEILQRDLWDRAPSIFKDWSKDCITLLGDSCHATMPNIGQGCGLAFEDGYVLSLLLKDIKSRQEIPHLLKRFYRKRIVRTAAIQGLGRLNSEAIKILTPLLPYRRFVDTVLSPLLPLVFRLQFWYCYSFCPVNIDTEESLDLAKNMSEKYASETKLAWRDFIKRT</sequence>
<evidence type="ECO:0000256" key="4">
    <source>
        <dbReference type="ARBA" id="ARBA00023002"/>
    </source>
</evidence>
<dbReference type="GeneID" id="19011864"/>
<dbReference type="Gene3D" id="3.50.50.60">
    <property type="entry name" value="FAD/NAD(P)-binding domain"/>
    <property type="match status" value="1"/>
</dbReference>
<gene>
    <name evidence="7" type="ordered locus">Bathy14g02700</name>
</gene>
<dbReference type="EMBL" id="FO082265">
    <property type="protein sequence ID" value="CCO19695.1"/>
    <property type="molecule type" value="Genomic_DNA"/>
</dbReference>
<evidence type="ECO:0000259" key="5">
    <source>
        <dbReference type="Pfam" id="PF00890"/>
    </source>
</evidence>
<keyword evidence="4" id="KW-0560">Oxidoreductase</keyword>
<dbReference type="Pfam" id="PF01494">
    <property type="entry name" value="FAD_binding_3"/>
    <property type="match status" value="1"/>
</dbReference>
<dbReference type="RefSeq" id="XP_007509238.1">
    <property type="nucleotide sequence ID" value="XM_007509176.1"/>
</dbReference>
<dbReference type="GO" id="GO:0016491">
    <property type="term" value="F:oxidoreductase activity"/>
    <property type="evidence" value="ECO:0007669"/>
    <property type="project" value="UniProtKB-KW"/>
</dbReference>
<proteinExistence type="predicted"/>
<dbReference type="OrthoDB" id="655030at2759"/>
<dbReference type="STRING" id="41875.K8F4E0"/>
<dbReference type="PANTHER" id="PTHR46496">
    <property type="match status" value="1"/>
</dbReference>
<evidence type="ECO:0000256" key="1">
    <source>
        <dbReference type="ARBA" id="ARBA00001974"/>
    </source>
</evidence>
<dbReference type="KEGG" id="bpg:Bathy14g02700"/>
<evidence type="ECO:0000256" key="3">
    <source>
        <dbReference type="ARBA" id="ARBA00022827"/>
    </source>
</evidence>
<dbReference type="InterPro" id="IPR002938">
    <property type="entry name" value="FAD-bd"/>
</dbReference>
<dbReference type="SUPFAM" id="SSF51905">
    <property type="entry name" value="FAD/NAD(P)-binding domain"/>
    <property type="match status" value="1"/>
</dbReference>
<protein>
    <submittedName>
        <fullName evidence="7">Zeaxanthin epoxidase</fullName>
    </submittedName>
</protein>
<dbReference type="GO" id="GO:0071949">
    <property type="term" value="F:FAD binding"/>
    <property type="evidence" value="ECO:0007669"/>
    <property type="project" value="InterPro"/>
</dbReference>
<evidence type="ECO:0000256" key="2">
    <source>
        <dbReference type="ARBA" id="ARBA00022630"/>
    </source>
</evidence>
<evidence type="ECO:0000313" key="8">
    <source>
        <dbReference type="Proteomes" id="UP000198341"/>
    </source>
</evidence>
<dbReference type="InterPro" id="IPR036188">
    <property type="entry name" value="FAD/NAD-bd_sf"/>
</dbReference>
<dbReference type="AlphaFoldDB" id="K8F4E0"/>
<feature type="domain" description="FAD-binding" evidence="6">
    <location>
        <begin position="189"/>
        <end position="397"/>
    </location>
</feature>
<dbReference type="PANTHER" id="PTHR46496:SF1">
    <property type="entry name" value="ZEAXANTHIN EPOXIDASE, CHLOROPLASTIC"/>
    <property type="match status" value="1"/>
</dbReference>
<evidence type="ECO:0000313" key="7">
    <source>
        <dbReference type="EMBL" id="CCO19695.1"/>
    </source>
</evidence>
<keyword evidence="8" id="KW-1185">Reference proteome</keyword>
<dbReference type="Proteomes" id="UP000198341">
    <property type="component" value="Chromosome 14"/>
</dbReference>
<organism evidence="7 8">
    <name type="scientific">Bathycoccus prasinos</name>
    <dbReference type="NCBI Taxonomy" id="41875"/>
    <lineage>
        <taxon>Eukaryota</taxon>
        <taxon>Viridiplantae</taxon>
        <taxon>Chlorophyta</taxon>
        <taxon>Mamiellophyceae</taxon>
        <taxon>Mamiellales</taxon>
        <taxon>Bathycoccaceae</taxon>
        <taxon>Bathycoccus</taxon>
    </lineage>
</organism>
<comment type="cofactor">
    <cofactor evidence="1">
        <name>FAD</name>
        <dbReference type="ChEBI" id="CHEBI:57692"/>
    </cofactor>
</comment>
<name>K8F4E0_9CHLO</name>
<dbReference type="PRINTS" id="PR00420">
    <property type="entry name" value="RNGMNOXGNASE"/>
</dbReference>
<accession>K8F4E0</accession>
<dbReference type="eggNOG" id="KOG2614">
    <property type="taxonomic scope" value="Eukaryota"/>
</dbReference>
<feature type="domain" description="FAD-dependent oxidoreductase 2 FAD-binding" evidence="5">
    <location>
        <begin position="48"/>
        <end position="79"/>
    </location>
</feature>
<dbReference type="InterPro" id="IPR003953">
    <property type="entry name" value="FAD-dep_OxRdtase_2_FAD-bd"/>
</dbReference>
<evidence type="ECO:0000259" key="6">
    <source>
        <dbReference type="Pfam" id="PF01494"/>
    </source>
</evidence>